<dbReference type="InterPro" id="IPR007233">
    <property type="entry name" value="TRAPPC"/>
</dbReference>
<organism evidence="8 9">
    <name type="scientific">Lineolata rhizophorae</name>
    <dbReference type="NCBI Taxonomy" id="578093"/>
    <lineage>
        <taxon>Eukaryota</taxon>
        <taxon>Fungi</taxon>
        <taxon>Dikarya</taxon>
        <taxon>Ascomycota</taxon>
        <taxon>Pezizomycotina</taxon>
        <taxon>Dothideomycetes</taxon>
        <taxon>Dothideomycetes incertae sedis</taxon>
        <taxon>Lineolatales</taxon>
        <taxon>Lineolataceae</taxon>
        <taxon>Lineolata</taxon>
    </lineage>
</organism>
<dbReference type="GO" id="GO:0005783">
    <property type="term" value="C:endoplasmic reticulum"/>
    <property type="evidence" value="ECO:0007669"/>
    <property type="project" value="UniProtKB-SubCell"/>
</dbReference>
<evidence type="ECO:0000256" key="4">
    <source>
        <dbReference type="ARBA" id="ARBA00022892"/>
    </source>
</evidence>
<keyword evidence="2 7" id="KW-0813">Transport</keyword>
<evidence type="ECO:0000313" key="9">
    <source>
        <dbReference type="Proteomes" id="UP000799766"/>
    </source>
</evidence>
<dbReference type="SUPFAM" id="SSF64356">
    <property type="entry name" value="SNARE-like"/>
    <property type="match status" value="1"/>
</dbReference>
<sequence>MYDFPLPCPYSRVVFALLVINKAGGLIYNREFHPGLTKLSSNDLLILAGTFHGVHAITRNINPAGAPQVPGGNNPNLPPNPMSYQPTGIEVLESSNFRLQCFQTVTGTKFLLLTEPQQPNVDTTMRRIYELYSDFVMKNPFYTVEMPIRCEKFDRSLDGFVKIKS</sequence>
<evidence type="ECO:0000256" key="5">
    <source>
        <dbReference type="ARBA" id="ARBA00023034"/>
    </source>
</evidence>
<dbReference type="Proteomes" id="UP000799766">
    <property type="component" value="Unassembled WGS sequence"/>
</dbReference>
<dbReference type="SMART" id="SM01399">
    <property type="entry name" value="Sybindin"/>
    <property type="match status" value="1"/>
</dbReference>
<evidence type="ECO:0000256" key="7">
    <source>
        <dbReference type="RuleBase" id="RU366065"/>
    </source>
</evidence>
<keyword evidence="5 7" id="KW-0333">Golgi apparatus</keyword>
<evidence type="ECO:0000256" key="6">
    <source>
        <dbReference type="ARBA" id="ARBA00038179"/>
    </source>
</evidence>
<evidence type="ECO:0000313" key="8">
    <source>
        <dbReference type="EMBL" id="KAF2460055.1"/>
    </source>
</evidence>
<dbReference type="CDD" id="cd14856">
    <property type="entry name" value="TRAPPC4_synbindin"/>
    <property type="match status" value="1"/>
</dbReference>
<comment type="subcellular location">
    <subcellularLocation>
        <location evidence="7">Endoplasmic reticulum</location>
    </subcellularLocation>
    <subcellularLocation>
        <location evidence="7">Golgi apparatus</location>
        <location evidence="7">cis-Golgi network</location>
    </subcellularLocation>
    <subcellularLocation>
        <location evidence="1">Golgi apparatus</location>
    </subcellularLocation>
</comment>
<keyword evidence="4 7" id="KW-0931">ER-Golgi transport</keyword>
<accession>A0A6A6P7Z1</accession>
<dbReference type="InterPro" id="IPR011012">
    <property type="entry name" value="Longin-like_dom_sf"/>
</dbReference>
<comment type="subunit">
    <text evidence="7">Part of the multisubunit transport protein particle (TRAPP) complex.</text>
</comment>
<evidence type="ECO:0000256" key="1">
    <source>
        <dbReference type="ARBA" id="ARBA00004555"/>
    </source>
</evidence>
<dbReference type="GO" id="GO:0005794">
    <property type="term" value="C:Golgi apparatus"/>
    <property type="evidence" value="ECO:0007669"/>
    <property type="project" value="UniProtKB-SubCell"/>
</dbReference>
<gene>
    <name evidence="8" type="ORF">BDY21DRAFT_369947</name>
</gene>
<evidence type="ECO:0000256" key="3">
    <source>
        <dbReference type="ARBA" id="ARBA00022824"/>
    </source>
</evidence>
<keyword evidence="9" id="KW-1185">Reference proteome</keyword>
<dbReference type="Pfam" id="PF04099">
    <property type="entry name" value="Sybindin"/>
    <property type="match status" value="1"/>
</dbReference>
<dbReference type="EMBL" id="MU001674">
    <property type="protein sequence ID" value="KAF2460055.1"/>
    <property type="molecule type" value="Genomic_DNA"/>
</dbReference>
<proteinExistence type="inferred from homology"/>
<keyword evidence="3 7" id="KW-0256">Endoplasmic reticulum</keyword>
<dbReference type="GO" id="GO:0006888">
    <property type="term" value="P:endoplasmic reticulum to Golgi vesicle-mediated transport"/>
    <property type="evidence" value="ECO:0007669"/>
    <property type="project" value="UniProtKB-UniRule"/>
</dbReference>
<dbReference type="Gene3D" id="3.30.450.70">
    <property type="match status" value="1"/>
</dbReference>
<dbReference type="GO" id="GO:0030008">
    <property type="term" value="C:TRAPP complex"/>
    <property type="evidence" value="ECO:0007669"/>
    <property type="project" value="UniProtKB-UniRule"/>
</dbReference>
<name>A0A6A6P7Z1_9PEZI</name>
<dbReference type="OrthoDB" id="246406at2759"/>
<dbReference type="FunFam" id="3.30.450.70:FF:000007">
    <property type="entry name" value="Putative sybindin-like family protein"/>
    <property type="match status" value="1"/>
</dbReference>
<dbReference type="PANTHER" id="PTHR23249">
    <property type="entry name" value="TRAFFICKING PROTEIN PARTICLE COMPLEX SUBUNIT"/>
    <property type="match status" value="1"/>
</dbReference>
<dbReference type="AlphaFoldDB" id="A0A6A6P7Z1"/>
<reference evidence="8" key="1">
    <citation type="journal article" date="2020" name="Stud. Mycol.">
        <title>101 Dothideomycetes genomes: a test case for predicting lifestyles and emergence of pathogens.</title>
        <authorList>
            <person name="Haridas S."/>
            <person name="Albert R."/>
            <person name="Binder M."/>
            <person name="Bloem J."/>
            <person name="Labutti K."/>
            <person name="Salamov A."/>
            <person name="Andreopoulos B."/>
            <person name="Baker S."/>
            <person name="Barry K."/>
            <person name="Bills G."/>
            <person name="Bluhm B."/>
            <person name="Cannon C."/>
            <person name="Castanera R."/>
            <person name="Culley D."/>
            <person name="Daum C."/>
            <person name="Ezra D."/>
            <person name="Gonzalez J."/>
            <person name="Henrissat B."/>
            <person name="Kuo A."/>
            <person name="Liang C."/>
            <person name="Lipzen A."/>
            <person name="Lutzoni F."/>
            <person name="Magnuson J."/>
            <person name="Mondo S."/>
            <person name="Nolan M."/>
            <person name="Ohm R."/>
            <person name="Pangilinan J."/>
            <person name="Park H.-J."/>
            <person name="Ramirez L."/>
            <person name="Alfaro M."/>
            <person name="Sun H."/>
            <person name="Tritt A."/>
            <person name="Yoshinaga Y."/>
            <person name="Zwiers L.-H."/>
            <person name="Turgeon B."/>
            <person name="Goodwin S."/>
            <person name="Spatafora J."/>
            <person name="Crous P."/>
            <person name="Grigoriev I."/>
        </authorList>
    </citation>
    <scope>NUCLEOTIDE SEQUENCE</scope>
    <source>
        <strain evidence="8">ATCC 16933</strain>
    </source>
</reference>
<evidence type="ECO:0000256" key="2">
    <source>
        <dbReference type="ARBA" id="ARBA00022448"/>
    </source>
</evidence>
<dbReference type="PANTHER" id="PTHR23249:SF15">
    <property type="entry name" value="TRAFFICKING PROTEIN PARTICLE COMPLEX SUBUNIT 4"/>
    <property type="match status" value="1"/>
</dbReference>
<comment type="similarity">
    <text evidence="6">Belongs to the TRAPP small subunits family. TRAPPC4 subfamily.</text>
</comment>
<protein>
    <recommendedName>
        <fullName evidence="7">Trafficking protein particle complex subunit</fullName>
    </recommendedName>
</protein>